<dbReference type="KEGG" id="uru:DSM104443_02875"/>
<dbReference type="PANTHER" id="PTHR43777">
    <property type="entry name" value="MOLYBDENUM COFACTOR CYTIDYLYLTRANSFERASE"/>
    <property type="match status" value="1"/>
</dbReference>
<dbReference type="Pfam" id="PF12804">
    <property type="entry name" value="NTP_transf_3"/>
    <property type="match status" value="1"/>
</dbReference>
<dbReference type="AlphaFoldDB" id="A0A6M4GXQ1"/>
<gene>
    <name evidence="3" type="primary">mobA_2</name>
    <name evidence="3" type="ORF">DSM104443_02875</name>
</gene>
<evidence type="ECO:0000256" key="1">
    <source>
        <dbReference type="ARBA" id="ARBA00022842"/>
    </source>
</evidence>
<dbReference type="PANTHER" id="PTHR43777:SF1">
    <property type="entry name" value="MOLYBDENUM COFACTOR CYTIDYLYLTRANSFERASE"/>
    <property type="match status" value="1"/>
</dbReference>
<keyword evidence="3" id="KW-0808">Transferase</keyword>
<dbReference type="Gene3D" id="3.40.630.30">
    <property type="match status" value="1"/>
</dbReference>
<sequence>MLLAGGAATRFGSAKLLHPYLGSTVGAVSARNLVAGVGNALAVVREGDDAIASMLREAGCEVLVTERSREGLGASIAAGVAASRDASGWVLALADMPRIPADVSRTIAAKLASGAKVVAPMLPTGERGHPVGFSSALLDELLALTGEGGARTVLERYRGVLSTVATADRGVLYDIDRPADLSPAELRRATKADADAMSALALRSKAHWGYGAATMDAWRGALHVDPESLSSRYGYVATVRDAMVAFYVIEPGEGAWTLDDLWVDPDFMGQGIGSSLMRHALATAWENGAHLVTVDADPNAEAFYVACGAKRVGEVAAPIEGDDARVRPQLEFRR</sequence>
<dbReference type="GO" id="GO:0016747">
    <property type="term" value="F:acyltransferase activity, transferring groups other than amino-acyl groups"/>
    <property type="evidence" value="ECO:0007669"/>
    <property type="project" value="InterPro"/>
</dbReference>
<accession>A0A6M4GXQ1</accession>
<dbReference type="InterPro" id="IPR016181">
    <property type="entry name" value="Acyl_CoA_acyltransferase"/>
</dbReference>
<evidence type="ECO:0000313" key="3">
    <source>
        <dbReference type="EMBL" id="QJR11792.1"/>
    </source>
</evidence>
<dbReference type="SUPFAM" id="SSF55729">
    <property type="entry name" value="Acyl-CoA N-acyltransferases (Nat)"/>
    <property type="match status" value="1"/>
</dbReference>
<dbReference type="InterPro" id="IPR025877">
    <property type="entry name" value="MobA-like_NTP_Trfase"/>
</dbReference>
<dbReference type="CDD" id="cd04182">
    <property type="entry name" value="GT_2_like_f"/>
    <property type="match status" value="1"/>
</dbReference>
<reference evidence="3 4" key="1">
    <citation type="submission" date="2020-04" db="EMBL/GenBank/DDBJ databases">
        <title>Usitatibacter rugosus gen. nov., sp. nov. and Usitatibacter palustris sp. nov., novel members of Usitatibacteraceae fam. nov. within the order Nitrosomonadales isolated from soil.</title>
        <authorList>
            <person name="Huber K.J."/>
            <person name="Neumann-Schaal M."/>
            <person name="Geppert A."/>
            <person name="Luckner M."/>
            <person name="Wanner G."/>
            <person name="Overmann J."/>
        </authorList>
    </citation>
    <scope>NUCLEOTIDE SEQUENCE [LARGE SCALE GENOMIC DNA]</scope>
    <source>
        <strain evidence="3 4">0125_3</strain>
    </source>
</reference>
<dbReference type="EC" id="2.7.7.77" evidence="3"/>
<name>A0A6M4GXQ1_9PROT</name>
<keyword evidence="1" id="KW-0460">Magnesium</keyword>
<keyword evidence="4" id="KW-1185">Reference proteome</keyword>
<feature type="domain" description="N-acetyltransferase" evidence="2">
    <location>
        <begin position="184"/>
        <end position="331"/>
    </location>
</feature>
<dbReference type="Proteomes" id="UP000501534">
    <property type="component" value="Chromosome"/>
</dbReference>
<dbReference type="PROSITE" id="PS51186">
    <property type="entry name" value="GNAT"/>
    <property type="match status" value="1"/>
</dbReference>
<dbReference type="EMBL" id="CP053069">
    <property type="protein sequence ID" value="QJR11792.1"/>
    <property type="molecule type" value="Genomic_DNA"/>
</dbReference>
<dbReference type="CDD" id="cd04301">
    <property type="entry name" value="NAT_SF"/>
    <property type="match status" value="1"/>
</dbReference>
<dbReference type="InterPro" id="IPR029044">
    <property type="entry name" value="Nucleotide-diphossugar_trans"/>
</dbReference>
<protein>
    <submittedName>
        <fullName evidence="3">Molybdenum cofactor guanylyltransferase</fullName>
        <ecNumber evidence="3">2.7.7.77</ecNumber>
    </submittedName>
</protein>
<proteinExistence type="predicted"/>
<dbReference type="GO" id="GO:0061603">
    <property type="term" value="F:molybdenum cofactor guanylyltransferase activity"/>
    <property type="evidence" value="ECO:0007669"/>
    <property type="project" value="UniProtKB-EC"/>
</dbReference>
<dbReference type="InterPro" id="IPR000182">
    <property type="entry name" value="GNAT_dom"/>
</dbReference>
<evidence type="ECO:0000313" key="4">
    <source>
        <dbReference type="Proteomes" id="UP000501534"/>
    </source>
</evidence>
<dbReference type="RefSeq" id="WP_171093421.1">
    <property type="nucleotide sequence ID" value="NZ_CP053069.1"/>
</dbReference>
<organism evidence="3 4">
    <name type="scientific">Usitatibacter rugosus</name>
    <dbReference type="NCBI Taxonomy" id="2732067"/>
    <lineage>
        <taxon>Bacteria</taxon>
        <taxon>Pseudomonadati</taxon>
        <taxon>Pseudomonadota</taxon>
        <taxon>Betaproteobacteria</taxon>
        <taxon>Nitrosomonadales</taxon>
        <taxon>Usitatibacteraceae</taxon>
        <taxon>Usitatibacter</taxon>
    </lineage>
</organism>
<dbReference type="SUPFAM" id="SSF53448">
    <property type="entry name" value="Nucleotide-diphospho-sugar transferases"/>
    <property type="match status" value="1"/>
</dbReference>
<dbReference type="Pfam" id="PF13508">
    <property type="entry name" value="Acetyltransf_7"/>
    <property type="match status" value="1"/>
</dbReference>
<keyword evidence="3" id="KW-0548">Nucleotidyltransferase</keyword>
<evidence type="ECO:0000259" key="2">
    <source>
        <dbReference type="PROSITE" id="PS51186"/>
    </source>
</evidence>
<dbReference type="Gene3D" id="3.90.550.10">
    <property type="entry name" value="Spore Coat Polysaccharide Biosynthesis Protein SpsA, Chain A"/>
    <property type="match status" value="1"/>
</dbReference>